<feature type="transmembrane region" description="Helical" evidence="2">
    <location>
        <begin position="36"/>
        <end position="59"/>
    </location>
</feature>
<reference evidence="3" key="2">
    <citation type="submission" date="2025-08" db="UniProtKB">
        <authorList>
            <consortium name="Ensembl"/>
        </authorList>
    </citation>
    <scope>IDENTIFICATION</scope>
</reference>
<evidence type="ECO:0000256" key="2">
    <source>
        <dbReference type="SAM" id="Phobius"/>
    </source>
</evidence>
<protein>
    <submittedName>
        <fullName evidence="3">Uncharacterized protein</fullName>
    </submittedName>
</protein>
<dbReference type="PANTHER" id="PTHR15907">
    <property type="entry name" value="DUF614 FAMILY PROTEIN-RELATED"/>
    <property type="match status" value="1"/>
</dbReference>
<keyword evidence="2" id="KW-1133">Transmembrane helix</keyword>
<reference evidence="4" key="1">
    <citation type="submission" date="2003-08" db="EMBL/GenBank/DDBJ databases">
        <authorList>
            <person name="Birren B."/>
            <person name="Nusbaum C."/>
            <person name="Abebe A."/>
            <person name="Abouelleil A."/>
            <person name="Adekoya E."/>
            <person name="Ait-zahra M."/>
            <person name="Allen N."/>
            <person name="Allen T."/>
            <person name="An P."/>
            <person name="Anderson M."/>
            <person name="Anderson S."/>
            <person name="Arachchi H."/>
            <person name="Armbruster J."/>
            <person name="Bachantsang P."/>
            <person name="Baldwin J."/>
            <person name="Barry A."/>
            <person name="Bayul T."/>
            <person name="Blitshsteyn B."/>
            <person name="Bloom T."/>
            <person name="Blye J."/>
            <person name="Boguslavskiy L."/>
            <person name="Borowsky M."/>
            <person name="Boukhgalter B."/>
            <person name="Brunache A."/>
            <person name="Butler J."/>
            <person name="Calixte N."/>
            <person name="Calvo S."/>
            <person name="Camarata J."/>
            <person name="Campo K."/>
            <person name="Chang J."/>
            <person name="Cheshatsang Y."/>
            <person name="Citroen M."/>
            <person name="Collymore A."/>
            <person name="Considine T."/>
            <person name="Cook A."/>
            <person name="Cooke P."/>
            <person name="Corum B."/>
            <person name="Cuomo C."/>
            <person name="David R."/>
            <person name="Dawoe T."/>
            <person name="Degray S."/>
            <person name="Dodge S."/>
            <person name="Dooley K."/>
            <person name="Dorje P."/>
            <person name="Dorjee K."/>
            <person name="Dorris L."/>
            <person name="Duffey N."/>
            <person name="Dupes A."/>
            <person name="Elkins T."/>
            <person name="Engels R."/>
            <person name="Erickson J."/>
            <person name="Farina A."/>
            <person name="Faro S."/>
            <person name="Ferreira P."/>
            <person name="Fischer H."/>
            <person name="Fitzgerald M."/>
            <person name="Foley K."/>
            <person name="Gage D."/>
            <person name="Galagan J."/>
            <person name="Gearin G."/>
            <person name="Gnerre S."/>
            <person name="Gnirke A."/>
            <person name="Goyette A."/>
            <person name="Graham J."/>
            <person name="Grandbois E."/>
            <person name="Gyaltsen K."/>
            <person name="Hafez N."/>
            <person name="Hagopian D."/>
            <person name="Hagos B."/>
            <person name="Hall J."/>
            <person name="Hatcher B."/>
            <person name="Heller A."/>
            <person name="Higgins H."/>
            <person name="Honan T."/>
            <person name="Horn A."/>
            <person name="Houde N."/>
            <person name="Hughes L."/>
            <person name="Hulme W."/>
            <person name="Husby E."/>
            <person name="Iliev I."/>
            <person name="Jaffe D."/>
            <person name="Jones C."/>
            <person name="Kamal M."/>
            <person name="Kamat A."/>
            <person name="Kamvysselis M."/>
            <person name="Karlsson E."/>
            <person name="Kells C."/>
            <person name="Kieu A."/>
            <person name="Kisner P."/>
            <person name="Kodira C."/>
            <person name="Kulbokas E."/>
            <person name="Labutti K."/>
            <person name="Lama D."/>
            <person name="Landers T."/>
            <person name="Leger J."/>
            <person name="Levine S."/>
            <person name="Lewis D."/>
            <person name="Lewis T."/>
            <person name="Lindblad-toh K."/>
            <person name="Liu X."/>
            <person name="Lokyitsang T."/>
            <person name="Lokyitsang Y."/>
            <person name="Lucien O."/>
            <person name="Lui A."/>
            <person name="Ma L.J."/>
            <person name="Mabbitt R."/>
            <person name="Macdonald J."/>
            <person name="Maclean C."/>
            <person name="Major J."/>
            <person name="Manning J."/>
            <person name="Marabella R."/>
            <person name="Maru K."/>
            <person name="Matthews C."/>
            <person name="Mauceli E."/>
            <person name="Mccarthy M."/>
            <person name="Mcdonough S."/>
            <person name="Mcghee T."/>
            <person name="Meldrim J."/>
            <person name="Meneus L."/>
            <person name="Mesirov J."/>
            <person name="Mihalev A."/>
            <person name="Mihova T."/>
            <person name="Mikkelsen T."/>
            <person name="Mlenga V."/>
            <person name="Moru K."/>
            <person name="Mozes J."/>
            <person name="Mulrain L."/>
            <person name="Munson G."/>
            <person name="Naylor J."/>
            <person name="Newes C."/>
            <person name="Nguyen C."/>
            <person name="Nguyen N."/>
            <person name="Nguyen T."/>
            <person name="Nicol R."/>
            <person name="Nielsen C."/>
            <person name="Nizzari M."/>
            <person name="Norbu C."/>
            <person name="Norbu N."/>
            <person name="O'donnell P."/>
            <person name="Okoawo O."/>
            <person name="O'leary S."/>
            <person name="Omotosho B."/>
            <person name="O'neill K."/>
            <person name="Osman S."/>
            <person name="Parker S."/>
            <person name="Perrin D."/>
            <person name="Phunkhang P."/>
            <person name="Piqani B."/>
            <person name="Purcell S."/>
            <person name="Rachupka T."/>
            <person name="Ramasamy U."/>
            <person name="Rameau R."/>
            <person name="Ray V."/>
            <person name="Raymond C."/>
            <person name="Retta R."/>
            <person name="Richardson S."/>
            <person name="Rise C."/>
            <person name="Rodriguez J."/>
            <person name="Rogers J."/>
            <person name="Rogov P."/>
            <person name="Rutman M."/>
            <person name="Schupbach R."/>
            <person name="Seaman C."/>
            <person name="Settipalli S."/>
            <person name="Sharpe T."/>
            <person name="Sheridan J."/>
            <person name="Sherpa N."/>
            <person name="Shi J."/>
            <person name="Smirnov S."/>
            <person name="Smith C."/>
            <person name="Sougnez C."/>
            <person name="Spencer B."/>
            <person name="Stalker J."/>
            <person name="Stange-thomann N."/>
            <person name="Stavropoulos S."/>
            <person name="Stetson K."/>
            <person name="Stone C."/>
            <person name="Stone S."/>
            <person name="Stubbs M."/>
            <person name="Talamas J."/>
            <person name="Tchuinga P."/>
            <person name="Tenzing P."/>
            <person name="Tesfaye S."/>
            <person name="Theodore J."/>
            <person name="Thoulutsang Y."/>
            <person name="Topham K."/>
            <person name="Towey S."/>
            <person name="Tsamla T."/>
            <person name="Tsomo N."/>
            <person name="Vallee D."/>
            <person name="Vassiliev H."/>
            <person name="Venkataraman V."/>
            <person name="Vinson J."/>
            <person name="Vo A."/>
            <person name="Wade C."/>
            <person name="Wang S."/>
            <person name="Wangchuk T."/>
            <person name="Wangdi T."/>
            <person name="Whittaker C."/>
            <person name="Wilkinson J."/>
            <person name="Wu Y."/>
            <person name="Wyman D."/>
            <person name="Yadav S."/>
            <person name="Yang S."/>
            <person name="Yang X."/>
            <person name="Yeager S."/>
            <person name="Yee E."/>
            <person name="Young G."/>
            <person name="Zainoun J."/>
            <person name="Zembeck L."/>
            <person name="Zimmer A."/>
            <person name="Zody M."/>
            <person name="Lander E."/>
        </authorList>
    </citation>
    <scope>NUCLEOTIDE SEQUENCE [LARGE SCALE GENOMIC DNA]</scope>
</reference>
<sequence>MGEWQFGLCGCFGNLGTCIMAYFLPCWVAGKNAEKAGRGSCLMCGLATLLGPVGWYCVAKTRESVRESKGIDGGFCNDCIVSMFCPFCVIVQTARELDGPSSIGQSMARQ</sequence>
<dbReference type="NCBIfam" id="TIGR01571">
    <property type="entry name" value="A_thal_Cys_rich"/>
    <property type="match status" value="1"/>
</dbReference>
<dbReference type="STRING" id="51511.ENSCSAVP00000019055"/>
<keyword evidence="2" id="KW-0812">Transmembrane</keyword>
<reference evidence="3" key="3">
    <citation type="submission" date="2025-09" db="UniProtKB">
        <authorList>
            <consortium name="Ensembl"/>
        </authorList>
    </citation>
    <scope>IDENTIFICATION</scope>
</reference>
<dbReference type="Proteomes" id="UP000007875">
    <property type="component" value="Unassembled WGS sequence"/>
</dbReference>
<evidence type="ECO:0000313" key="3">
    <source>
        <dbReference type="Ensembl" id="ENSCSAVP00000019055.1"/>
    </source>
</evidence>
<accession>H2ZN89</accession>
<dbReference type="AlphaFoldDB" id="H2ZN89"/>
<proteinExistence type="inferred from homology"/>
<name>H2ZN89_CIOSA</name>
<evidence type="ECO:0000256" key="1">
    <source>
        <dbReference type="ARBA" id="ARBA00009024"/>
    </source>
</evidence>
<dbReference type="Pfam" id="PF04749">
    <property type="entry name" value="PLAC8"/>
    <property type="match status" value="1"/>
</dbReference>
<keyword evidence="2" id="KW-0472">Membrane</keyword>
<evidence type="ECO:0000313" key="4">
    <source>
        <dbReference type="Proteomes" id="UP000007875"/>
    </source>
</evidence>
<dbReference type="InParanoid" id="H2ZN89"/>
<dbReference type="GeneTree" id="ENSGT00940000171131"/>
<dbReference type="HOGENOM" id="CLU_083147_6_1_1"/>
<dbReference type="Ensembl" id="ENSCSAVT00000019262.1">
    <property type="protein sequence ID" value="ENSCSAVP00000019055.1"/>
    <property type="gene ID" value="ENSCSAVG00000011183.1"/>
</dbReference>
<organism evidence="3 4">
    <name type="scientific">Ciona savignyi</name>
    <name type="common">Pacific transparent sea squirt</name>
    <dbReference type="NCBI Taxonomy" id="51511"/>
    <lineage>
        <taxon>Eukaryota</taxon>
        <taxon>Metazoa</taxon>
        <taxon>Chordata</taxon>
        <taxon>Tunicata</taxon>
        <taxon>Ascidiacea</taxon>
        <taxon>Phlebobranchia</taxon>
        <taxon>Cionidae</taxon>
        <taxon>Ciona</taxon>
    </lineage>
</organism>
<dbReference type="OMA" id="LMICCCG"/>
<feature type="transmembrane region" description="Helical" evidence="2">
    <location>
        <begin position="7"/>
        <end position="30"/>
    </location>
</feature>
<dbReference type="InterPro" id="IPR006461">
    <property type="entry name" value="PLAC_motif_containing"/>
</dbReference>
<comment type="similarity">
    <text evidence="1">Belongs to the cornifelin family.</text>
</comment>
<dbReference type="eggNOG" id="ENOG502S52C">
    <property type="taxonomic scope" value="Eukaryota"/>
</dbReference>
<keyword evidence="4" id="KW-1185">Reference proteome</keyword>